<keyword evidence="3" id="KW-1185">Reference proteome</keyword>
<evidence type="ECO:0000313" key="3">
    <source>
        <dbReference type="Proteomes" id="UP001623660"/>
    </source>
</evidence>
<accession>A0ABW8SL61</accession>
<proteinExistence type="predicted"/>
<organism evidence="2 3">
    <name type="scientific">Candidatus Clostridium eludens</name>
    <dbReference type="NCBI Taxonomy" id="3381663"/>
    <lineage>
        <taxon>Bacteria</taxon>
        <taxon>Bacillati</taxon>
        <taxon>Bacillota</taxon>
        <taxon>Clostridia</taxon>
        <taxon>Eubacteriales</taxon>
        <taxon>Clostridiaceae</taxon>
        <taxon>Clostridium</taxon>
    </lineage>
</organism>
<dbReference type="GO" id="GO:0016787">
    <property type="term" value="F:hydrolase activity"/>
    <property type="evidence" value="ECO:0007669"/>
    <property type="project" value="UniProtKB-KW"/>
</dbReference>
<reference evidence="2 3" key="1">
    <citation type="submission" date="2024-11" db="EMBL/GenBank/DDBJ databases">
        <authorList>
            <person name="Heng Y.C."/>
            <person name="Lim A.C.H."/>
            <person name="Lee J.K.Y."/>
            <person name="Kittelmann S."/>
        </authorList>
    </citation>
    <scope>NUCLEOTIDE SEQUENCE [LARGE SCALE GENOMIC DNA]</scope>
    <source>
        <strain evidence="2 3">WILCCON 0269</strain>
    </source>
</reference>
<feature type="domain" description="HNH nuclease" evidence="1">
    <location>
        <begin position="125"/>
        <end position="167"/>
    </location>
</feature>
<comment type="caution">
    <text evidence="2">The sequence shown here is derived from an EMBL/GenBank/DDBJ whole genome shotgun (WGS) entry which is preliminary data.</text>
</comment>
<dbReference type="EMBL" id="JBJHZX010000018">
    <property type="protein sequence ID" value="MFL0196442.1"/>
    <property type="molecule type" value="Genomic_DNA"/>
</dbReference>
<dbReference type="GO" id="GO:0004519">
    <property type="term" value="F:endonuclease activity"/>
    <property type="evidence" value="ECO:0007669"/>
    <property type="project" value="UniProtKB-KW"/>
</dbReference>
<dbReference type="RefSeq" id="WP_406792554.1">
    <property type="nucleotide sequence ID" value="NZ_JBJHZX010000018.1"/>
</dbReference>
<keyword evidence="2" id="KW-0378">Hydrolase</keyword>
<dbReference type="Proteomes" id="UP001623660">
    <property type="component" value="Unassembled WGS sequence"/>
</dbReference>
<name>A0ABW8SL61_9CLOT</name>
<dbReference type="InterPro" id="IPR044925">
    <property type="entry name" value="His-Me_finger_sf"/>
</dbReference>
<protein>
    <submittedName>
        <fullName evidence="2">HNH endonuclease signature motif containing protein</fullName>
        <ecNumber evidence="2">3.1.-.-</ecNumber>
    </submittedName>
</protein>
<gene>
    <name evidence="2" type="ORF">ACJDU8_12875</name>
</gene>
<evidence type="ECO:0000313" key="2">
    <source>
        <dbReference type="EMBL" id="MFL0196442.1"/>
    </source>
</evidence>
<evidence type="ECO:0000259" key="1">
    <source>
        <dbReference type="Pfam" id="PF13392"/>
    </source>
</evidence>
<dbReference type="InterPro" id="IPR003615">
    <property type="entry name" value="HNH_nuc"/>
</dbReference>
<dbReference type="Gene3D" id="3.90.75.20">
    <property type="match status" value="1"/>
</dbReference>
<keyword evidence="2" id="KW-0540">Nuclease</keyword>
<sequence>MGRPQGNKVLHIWSEEEKEYLKQITPGHHYKEIQELMNKKFNLDFTMDQIKNAISRYKLNTGFTGQFKKGHIPANKGKTGMCAEGCKKTWFKKGSTPINHKPLGSERVNIYGYTEVKIAEPNKWRLKHQIIWEKYNGPIPKGHVVIFGNGDRGDFELDNLILVSKKQLLILNRNKLIQKDADLTRTAIIIADIHQKISERRNK</sequence>
<dbReference type="SUPFAM" id="SSF54060">
    <property type="entry name" value="His-Me finger endonucleases"/>
    <property type="match status" value="1"/>
</dbReference>
<dbReference type="Pfam" id="PF13392">
    <property type="entry name" value="HNH_3"/>
    <property type="match status" value="1"/>
</dbReference>
<keyword evidence="2" id="KW-0255">Endonuclease</keyword>
<dbReference type="EC" id="3.1.-.-" evidence="2"/>